<sequence>MQTAPRLRSLEERHAALEARLSAETHRPKPDEAELTRLKLEKLRLKEEMERLRGATG</sequence>
<accession>A0ABU3M9R4</accession>
<dbReference type="InterPro" id="IPR038444">
    <property type="entry name" value="DUF465_sf"/>
</dbReference>
<dbReference type="RefSeq" id="WP_075797733.1">
    <property type="nucleotide sequence ID" value="NZ_CP015583.1"/>
</dbReference>
<dbReference type="Gene3D" id="6.10.280.50">
    <property type="match status" value="1"/>
</dbReference>
<keyword evidence="1" id="KW-0175">Coiled coil</keyword>
<name>A0ABU3M9R4_9PROT</name>
<dbReference type="EMBL" id="JAVVDO010000001">
    <property type="protein sequence ID" value="MDT8329646.1"/>
    <property type="molecule type" value="Genomic_DNA"/>
</dbReference>
<dbReference type="Pfam" id="PF04325">
    <property type="entry name" value="DUF465"/>
    <property type="match status" value="1"/>
</dbReference>
<proteinExistence type="predicted"/>
<evidence type="ECO:0000256" key="1">
    <source>
        <dbReference type="SAM" id="Coils"/>
    </source>
</evidence>
<comment type="caution">
    <text evidence="2">The sequence shown here is derived from an EMBL/GenBank/DDBJ whole genome shotgun (WGS) entry which is preliminary data.</text>
</comment>
<protein>
    <submittedName>
        <fullName evidence="2">YdcH family protein</fullName>
    </submittedName>
</protein>
<gene>
    <name evidence="2" type="ORF">RQ831_01190</name>
</gene>
<reference evidence="2 3" key="1">
    <citation type="journal article" date="2019" name="Microb. Pathog.">
        <title>Comparison of VITEK 2, MALDI-TOF MS, 16S rRNA gene sequencing, and whole-genome sequencing for identification of Roseomonas mucosa.</title>
        <authorList>
            <person name="Rudolph W.W."/>
            <person name="Gunzer F."/>
            <person name="Trauth M."/>
            <person name="Bunk B."/>
            <person name="Bigge R."/>
            <person name="Schrottner P."/>
        </authorList>
    </citation>
    <scope>NUCLEOTIDE SEQUENCE [LARGE SCALE GENOMIC DNA]</scope>
    <source>
        <strain evidence="2 3">DSM 103800</strain>
    </source>
</reference>
<evidence type="ECO:0000313" key="3">
    <source>
        <dbReference type="Proteomes" id="UP001258945"/>
    </source>
</evidence>
<feature type="coiled-coil region" evidence="1">
    <location>
        <begin position="7"/>
        <end position="55"/>
    </location>
</feature>
<organism evidence="2 3">
    <name type="scientific">Roseomonas gilardii</name>
    <dbReference type="NCBI Taxonomy" id="257708"/>
    <lineage>
        <taxon>Bacteria</taxon>
        <taxon>Pseudomonadati</taxon>
        <taxon>Pseudomonadota</taxon>
        <taxon>Alphaproteobacteria</taxon>
        <taxon>Acetobacterales</taxon>
        <taxon>Roseomonadaceae</taxon>
        <taxon>Roseomonas</taxon>
    </lineage>
</organism>
<evidence type="ECO:0000313" key="2">
    <source>
        <dbReference type="EMBL" id="MDT8329646.1"/>
    </source>
</evidence>
<dbReference type="InterPro" id="IPR007420">
    <property type="entry name" value="DUF465"/>
</dbReference>
<dbReference type="Proteomes" id="UP001258945">
    <property type="component" value="Unassembled WGS sequence"/>
</dbReference>
<keyword evidence="3" id="KW-1185">Reference proteome</keyword>